<proteinExistence type="predicted"/>
<evidence type="ECO:0000313" key="4">
    <source>
        <dbReference type="Proteomes" id="UP000623467"/>
    </source>
</evidence>
<evidence type="ECO:0000256" key="1">
    <source>
        <dbReference type="SAM" id="MobiDB-lite"/>
    </source>
</evidence>
<gene>
    <name evidence="3" type="ORF">MSAN_01429000</name>
</gene>
<feature type="domain" description="DUF6699" evidence="2">
    <location>
        <begin position="153"/>
        <end position="259"/>
    </location>
</feature>
<keyword evidence="4" id="KW-1185">Reference proteome</keyword>
<dbReference type="InterPro" id="IPR046522">
    <property type="entry name" value="DUF6699"/>
</dbReference>
<name>A0A8H7CYD2_9AGAR</name>
<dbReference type="OrthoDB" id="3053207at2759"/>
<dbReference type="Pfam" id="PF20415">
    <property type="entry name" value="DUF6699"/>
    <property type="match status" value="1"/>
</dbReference>
<sequence>MHRPYQSTTPVPSPLGHPSAKLSHRSPPPIAWTHLHPLPTTPIPYAPLPARGPPSTVIFAEDQLKDRSLGINQSVGPLGYGPYAPALPTIPLPYDNTSPHSSSRSIHSSRSSSSSNPRPLLHPLLSSLSIQYLISSSPPLSQGLLRVPQDLQNHNINIDAFYPEQNRIQIQITANPADNIVIESQHSLTVAFILQSLHFRLHSPLPRVQFTGLSPQDQTTAQMSYHARCQKKGRGETMKILDILGFGNKDMIFVGLQKGNGIGEWIPVFQERA</sequence>
<feature type="compositionally biased region" description="Polar residues" evidence="1">
    <location>
        <begin position="1"/>
        <end position="10"/>
    </location>
</feature>
<protein>
    <recommendedName>
        <fullName evidence="2">DUF6699 domain-containing protein</fullName>
    </recommendedName>
</protein>
<evidence type="ECO:0000259" key="2">
    <source>
        <dbReference type="Pfam" id="PF20415"/>
    </source>
</evidence>
<feature type="region of interest" description="Disordered" evidence="1">
    <location>
        <begin position="1"/>
        <end position="34"/>
    </location>
</feature>
<dbReference type="Proteomes" id="UP000623467">
    <property type="component" value="Unassembled WGS sequence"/>
</dbReference>
<dbReference type="AlphaFoldDB" id="A0A8H7CYD2"/>
<feature type="compositionally biased region" description="Low complexity" evidence="1">
    <location>
        <begin position="98"/>
        <end position="118"/>
    </location>
</feature>
<feature type="region of interest" description="Disordered" evidence="1">
    <location>
        <begin position="91"/>
        <end position="118"/>
    </location>
</feature>
<dbReference type="EMBL" id="JACAZH010000011">
    <property type="protein sequence ID" value="KAF7355134.1"/>
    <property type="molecule type" value="Genomic_DNA"/>
</dbReference>
<comment type="caution">
    <text evidence="3">The sequence shown here is derived from an EMBL/GenBank/DDBJ whole genome shotgun (WGS) entry which is preliminary data.</text>
</comment>
<reference evidence="3" key="1">
    <citation type="submission" date="2020-05" db="EMBL/GenBank/DDBJ databases">
        <title>Mycena genomes resolve the evolution of fungal bioluminescence.</title>
        <authorList>
            <person name="Tsai I.J."/>
        </authorList>
    </citation>
    <scope>NUCLEOTIDE SEQUENCE</scope>
    <source>
        <strain evidence="3">160909Yilan</strain>
    </source>
</reference>
<evidence type="ECO:0000313" key="3">
    <source>
        <dbReference type="EMBL" id="KAF7355134.1"/>
    </source>
</evidence>
<organism evidence="3 4">
    <name type="scientific">Mycena sanguinolenta</name>
    <dbReference type="NCBI Taxonomy" id="230812"/>
    <lineage>
        <taxon>Eukaryota</taxon>
        <taxon>Fungi</taxon>
        <taxon>Dikarya</taxon>
        <taxon>Basidiomycota</taxon>
        <taxon>Agaricomycotina</taxon>
        <taxon>Agaricomycetes</taxon>
        <taxon>Agaricomycetidae</taxon>
        <taxon>Agaricales</taxon>
        <taxon>Marasmiineae</taxon>
        <taxon>Mycenaceae</taxon>
        <taxon>Mycena</taxon>
    </lineage>
</organism>
<accession>A0A8H7CYD2</accession>